<dbReference type="SMART" id="SM00186">
    <property type="entry name" value="FBG"/>
    <property type="match status" value="1"/>
</dbReference>
<dbReference type="SUPFAM" id="SSF56496">
    <property type="entry name" value="Fibrinogen C-terminal domain-like"/>
    <property type="match status" value="1"/>
</dbReference>
<dbReference type="GO" id="GO:0005615">
    <property type="term" value="C:extracellular space"/>
    <property type="evidence" value="ECO:0007669"/>
    <property type="project" value="TreeGrafter"/>
</dbReference>
<sequence length="398" mass="45891">MTFLLIFLSMFLPSLLASNDPAHDIKILKLQMKVLVKLQAETNQKLVLTNQRLTKLKQETNQNLTDGNKLLNQMAIQTDLKLTKLEKGVNQNLTRGNNELSSKLIQSSQVLEQKLTQHFARTNQAMNQKLTKTSQEVLKLKTKEQTLNRFCNSKPNACGSCYCIEDFNIADKYFCDCRSKPVKRDCKEHHVQGERTNGLYRINMNTRGLVVSVYCDQITDGGGWTLFQRRVDGTTNFYRNWKPYKEGFGQLQHEHWLGNDYLHLLTTQAVLTGSEMRFELGIKDRSYKNYAKYSSFHVDSESNAYQLHIKGYSGNIGGTEPSLAHHNKRKFTTPDFDNDDWSGGNCARDRRGAFWFGGCAWINPNGAYDDYKQASDVLYSFSWHPFWLQSSEMKVRRK</sequence>
<name>A0A7M5UFJ8_9CNID</name>
<evidence type="ECO:0000313" key="3">
    <source>
        <dbReference type="EnsemblMetazoa" id="CLYHEMP000480.1"/>
    </source>
</evidence>
<dbReference type="OrthoDB" id="5974161at2759"/>
<dbReference type="AlphaFoldDB" id="A0A7M5UFJ8"/>
<organism evidence="3 4">
    <name type="scientific">Clytia hemisphaerica</name>
    <dbReference type="NCBI Taxonomy" id="252671"/>
    <lineage>
        <taxon>Eukaryota</taxon>
        <taxon>Metazoa</taxon>
        <taxon>Cnidaria</taxon>
        <taxon>Hydrozoa</taxon>
        <taxon>Hydroidolina</taxon>
        <taxon>Leptothecata</taxon>
        <taxon>Obeliida</taxon>
        <taxon>Clytiidae</taxon>
        <taxon>Clytia</taxon>
    </lineage>
</organism>
<proteinExistence type="predicted"/>
<evidence type="ECO:0000313" key="4">
    <source>
        <dbReference type="Proteomes" id="UP000594262"/>
    </source>
</evidence>
<dbReference type="NCBIfam" id="NF040941">
    <property type="entry name" value="GGGWT_bact"/>
    <property type="match status" value="1"/>
</dbReference>
<protein>
    <recommendedName>
        <fullName evidence="2">Fibrinogen C-terminal domain-containing protein</fullName>
    </recommendedName>
</protein>
<dbReference type="CDD" id="cd00087">
    <property type="entry name" value="FReD"/>
    <property type="match status" value="1"/>
</dbReference>
<dbReference type="PANTHER" id="PTHR19143">
    <property type="entry name" value="FIBRINOGEN/TENASCIN/ANGIOPOEITIN"/>
    <property type="match status" value="1"/>
</dbReference>
<dbReference type="PROSITE" id="PS51406">
    <property type="entry name" value="FIBRINOGEN_C_2"/>
    <property type="match status" value="1"/>
</dbReference>
<dbReference type="InterPro" id="IPR050373">
    <property type="entry name" value="Fibrinogen_C-term_domain"/>
</dbReference>
<dbReference type="EnsemblMetazoa" id="CLYHEMT000480.1">
    <property type="protein sequence ID" value="CLYHEMP000480.1"/>
    <property type="gene ID" value="CLYHEMG000480"/>
</dbReference>
<keyword evidence="4" id="KW-1185">Reference proteome</keyword>
<dbReference type="InterPro" id="IPR014716">
    <property type="entry name" value="Fibrinogen_a/b/g_C_1"/>
</dbReference>
<feature type="signal peptide" evidence="1">
    <location>
        <begin position="1"/>
        <end position="17"/>
    </location>
</feature>
<dbReference type="GeneID" id="136807843"/>
<dbReference type="InterPro" id="IPR002181">
    <property type="entry name" value="Fibrinogen_a/b/g_C_dom"/>
</dbReference>
<dbReference type="Proteomes" id="UP000594262">
    <property type="component" value="Unplaced"/>
</dbReference>
<evidence type="ECO:0000259" key="2">
    <source>
        <dbReference type="PROSITE" id="PS51406"/>
    </source>
</evidence>
<dbReference type="RefSeq" id="XP_066920568.1">
    <property type="nucleotide sequence ID" value="XM_067064467.1"/>
</dbReference>
<dbReference type="Gene3D" id="3.90.215.10">
    <property type="entry name" value="Gamma Fibrinogen, chain A, domain 1"/>
    <property type="match status" value="1"/>
</dbReference>
<dbReference type="InterPro" id="IPR036056">
    <property type="entry name" value="Fibrinogen-like_C"/>
</dbReference>
<feature type="chain" id="PRO_5029758207" description="Fibrinogen C-terminal domain-containing protein" evidence="1">
    <location>
        <begin position="18"/>
        <end position="398"/>
    </location>
</feature>
<evidence type="ECO:0000256" key="1">
    <source>
        <dbReference type="SAM" id="SignalP"/>
    </source>
</evidence>
<dbReference type="Pfam" id="PF00147">
    <property type="entry name" value="Fibrinogen_C"/>
    <property type="match status" value="1"/>
</dbReference>
<dbReference type="PANTHER" id="PTHR19143:SF458">
    <property type="entry name" value="FIBRINOGEN C-TERMINAL DOMAIN-CONTAINING PROTEIN-RELATED"/>
    <property type="match status" value="1"/>
</dbReference>
<reference evidence="3" key="1">
    <citation type="submission" date="2021-01" db="UniProtKB">
        <authorList>
            <consortium name="EnsemblMetazoa"/>
        </authorList>
    </citation>
    <scope>IDENTIFICATION</scope>
</reference>
<accession>A0A7M5UFJ8</accession>
<keyword evidence="1" id="KW-0732">Signal</keyword>
<feature type="domain" description="Fibrinogen C-terminal" evidence="2">
    <location>
        <begin position="177"/>
        <end position="398"/>
    </location>
</feature>